<keyword evidence="3" id="KW-1185">Reference proteome</keyword>
<name>A0A1X7RNA0_ZYMT9</name>
<organism evidence="2 3">
    <name type="scientific">Zymoseptoria tritici (strain ST99CH_3D7)</name>
    <dbReference type="NCBI Taxonomy" id="1276538"/>
    <lineage>
        <taxon>Eukaryota</taxon>
        <taxon>Fungi</taxon>
        <taxon>Dikarya</taxon>
        <taxon>Ascomycota</taxon>
        <taxon>Pezizomycotina</taxon>
        <taxon>Dothideomycetes</taxon>
        <taxon>Dothideomycetidae</taxon>
        <taxon>Mycosphaerellales</taxon>
        <taxon>Mycosphaerellaceae</taxon>
        <taxon>Zymoseptoria</taxon>
    </lineage>
</organism>
<evidence type="ECO:0000256" key="1">
    <source>
        <dbReference type="SAM" id="MobiDB-lite"/>
    </source>
</evidence>
<feature type="region of interest" description="Disordered" evidence="1">
    <location>
        <begin position="262"/>
        <end position="281"/>
    </location>
</feature>
<gene>
    <name evidence="2" type="ORF">ZT3D7_G4018</name>
</gene>
<sequence length="302" mass="34575">MDNIFEKAPRAGLHAHTMQGYLCGHYIMIRNNAGVAANRLTARRMPNPSEGDITDLVMVAGPCNAEVCERGVEVRASTGRILQLMMEAEDHLGSAMVEYFEAMAFYLSIPLNVRARLEDAEGCAPAHKQFSHKAVDWQVDPVFADRREAIRIICAAKSELDEVLDCEKIKGVMGSIYKALFLSFRMYAVNRRVFDSFREMVELQERLEMEADDALAKENRKQIKRFRTAKEKREGIKSRLRNASPETNDEAAARLKRVKAERRSIKMERQRRKDRKKRELQLASGTWMSRADLNPRKLSLLV</sequence>
<feature type="region of interest" description="Disordered" evidence="1">
    <location>
        <begin position="232"/>
        <end position="251"/>
    </location>
</feature>
<dbReference type="Proteomes" id="UP000215127">
    <property type="component" value="Chromosome 3"/>
</dbReference>
<reference evidence="2 3" key="1">
    <citation type="submission" date="2016-06" db="EMBL/GenBank/DDBJ databases">
        <authorList>
            <person name="Kjaerup R.B."/>
            <person name="Dalgaard T.S."/>
            <person name="Juul-Madsen H.R."/>
        </authorList>
    </citation>
    <scope>NUCLEOTIDE SEQUENCE [LARGE SCALE GENOMIC DNA]</scope>
</reference>
<feature type="compositionally biased region" description="Basic residues" evidence="1">
    <location>
        <begin position="269"/>
        <end position="278"/>
    </location>
</feature>
<proteinExistence type="predicted"/>
<accession>A0A1X7RNA0</accession>
<evidence type="ECO:0000313" key="2">
    <source>
        <dbReference type="EMBL" id="SMQ48868.1"/>
    </source>
</evidence>
<evidence type="ECO:0000313" key="3">
    <source>
        <dbReference type="Proteomes" id="UP000215127"/>
    </source>
</evidence>
<protein>
    <submittedName>
        <fullName evidence="2">Uncharacterized protein</fullName>
    </submittedName>
</protein>
<dbReference type="EMBL" id="LT853694">
    <property type="protein sequence ID" value="SMQ48868.1"/>
    <property type="molecule type" value="Genomic_DNA"/>
</dbReference>
<dbReference type="AlphaFoldDB" id="A0A1X7RNA0"/>